<comment type="caution">
    <text evidence="6">The sequence shown here is derived from an EMBL/GenBank/DDBJ whole genome shotgun (WGS) entry which is preliminary data.</text>
</comment>
<dbReference type="GeneID" id="94546663"/>
<sequence>MIEKIKRVMQNPNIKLFMVLFKRVDIPNASAAIAYYAMLAIFPMIIVAAALLPIFGVTTDVALDYLQTALPGTIYRMVVPIVKSILSQSGVGALSLSLIVTLWSLSRVIVTVRNAQNQIFDYEPKNVAIVERLISLLWMVVVLGAMGALIVLASIGSMILTALPIDQMFVQRLESAKVLIVFVGLFFGMGLFNWVLPGKKPRLIWALVGTAVEVLALLLLSKLFGYYVAIAGRTYSFYQAVGSVIILLIWLDLIATVIMLSTLVMAFLDEKWPGDGGIRTLWAKIREDSSQ</sequence>
<dbReference type="PIRSF" id="PIRSF035875">
    <property type="entry name" value="RNase_BN"/>
    <property type="match status" value="1"/>
</dbReference>
<organism evidence="6 7">
    <name type="scientific">Weissella soli</name>
    <dbReference type="NCBI Taxonomy" id="155866"/>
    <lineage>
        <taxon>Bacteria</taxon>
        <taxon>Bacillati</taxon>
        <taxon>Bacillota</taxon>
        <taxon>Bacilli</taxon>
        <taxon>Lactobacillales</taxon>
        <taxon>Lactobacillaceae</taxon>
        <taxon>Weissella</taxon>
    </lineage>
</organism>
<evidence type="ECO:0000313" key="6">
    <source>
        <dbReference type="EMBL" id="RDL01072.1"/>
    </source>
</evidence>
<gene>
    <name evidence="6" type="ORF">DFP99_1543</name>
</gene>
<comment type="subcellular location">
    <subcellularLocation>
        <location evidence="1">Cell membrane</location>
        <topology evidence="1">Multi-pass membrane protein</topology>
    </subcellularLocation>
</comment>
<dbReference type="Proteomes" id="UP000254912">
    <property type="component" value="Unassembled WGS sequence"/>
</dbReference>
<dbReference type="PANTHER" id="PTHR30213">
    <property type="entry name" value="INNER MEMBRANE PROTEIN YHJD"/>
    <property type="match status" value="1"/>
</dbReference>
<dbReference type="PANTHER" id="PTHR30213:SF0">
    <property type="entry name" value="UPF0761 MEMBRANE PROTEIN YIHY"/>
    <property type="match status" value="1"/>
</dbReference>
<evidence type="ECO:0000313" key="7">
    <source>
        <dbReference type="Proteomes" id="UP000254912"/>
    </source>
</evidence>
<evidence type="ECO:0000256" key="2">
    <source>
        <dbReference type="ARBA" id="ARBA00022475"/>
    </source>
</evidence>
<keyword evidence="3" id="KW-0812">Transmembrane</keyword>
<accession>A0A288QCJ9</accession>
<dbReference type="EMBL" id="QRAS01000005">
    <property type="protein sequence ID" value="RDL01072.1"/>
    <property type="molecule type" value="Genomic_DNA"/>
</dbReference>
<dbReference type="Pfam" id="PF03631">
    <property type="entry name" value="Virul_fac_BrkB"/>
    <property type="match status" value="1"/>
</dbReference>
<keyword evidence="5" id="KW-0472">Membrane</keyword>
<dbReference type="OrthoDB" id="9775903at2"/>
<evidence type="ECO:0000256" key="1">
    <source>
        <dbReference type="ARBA" id="ARBA00004651"/>
    </source>
</evidence>
<evidence type="ECO:0000256" key="5">
    <source>
        <dbReference type="ARBA" id="ARBA00023136"/>
    </source>
</evidence>
<protein>
    <submittedName>
        <fullName evidence="6">Membrane protein</fullName>
    </submittedName>
</protein>
<evidence type="ECO:0000256" key="3">
    <source>
        <dbReference type="ARBA" id="ARBA00022692"/>
    </source>
</evidence>
<keyword evidence="4" id="KW-1133">Transmembrane helix</keyword>
<reference evidence="6 7" key="1">
    <citation type="submission" date="2018-07" db="EMBL/GenBank/DDBJ databases">
        <title>Genomic Encyclopedia of Type Strains, Phase III (KMG-III): the genomes of soil and plant-associated and newly described type strains.</title>
        <authorList>
            <person name="Whitman W."/>
        </authorList>
    </citation>
    <scope>NUCLEOTIDE SEQUENCE [LARGE SCALE GENOMIC DNA]</scope>
    <source>
        <strain evidence="6 7">CECT 7031</strain>
    </source>
</reference>
<proteinExistence type="predicted"/>
<keyword evidence="2" id="KW-1003">Cell membrane</keyword>
<name>A0A288QCJ9_9LACO</name>
<dbReference type="AlphaFoldDB" id="A0A288QCJ9"/>
<evidence type="ECO:0000256" key="4">
    <source>
        <dbReference type="ARBA" id="ARBA00022989"/>
    </source>
</evidence>
<dbReference type="RefSeq" id="WP_114981461.1">
    <property type="nucleotide sequence ID" value="NZ_BJYO01000007.1"/>
</dbReference>
<dbReference type="InterPro" id="IPR017039">
    <property type="entry name" value="Virul_fac_BrkB"/>
</dbReference>
<dbReference type="GO" id="GO:0005886">
    <property type="term" value="C:plasma membrane"/>
    <property type="evidence" value="ECO:0007669"/>
    <property type="project" value="UniProtKB-SubCell"/>
</dbReference>
<keyword evidence="7" id="KW-1185">Reference proteome</keyword>
<dbReference type="KEGG" id="wso:WSWS_01479"/>